<reference evidence="1 2" key="1">
    <citation type="submission" date="2022-11" db="EMBL/GenBank/DDBJ databases">
        <title>Whole genome sequence of Eschrichtius robustus ER-17-0199.</title>
        <authorList>
            <person name="Bruniche-Olsen A."/>
            <person name="Black A.N."/>
            <person name="Fields C.J."/>
            <person name="Walden K."/>
            <person name="Dewoody J.A."/>
        </authorList>
    </citation>
    <scope>NUCLEOTIDE SEQUENCE [LARGE SCALE GENOMIC DNA]</scope>
    <source>
        <strain evidence="1">ER-17-0199</strain>
        <tissue evidence="1">Blubber</tissue>
    </source>
</reference>
<name>A0AB34H0E9_ESCRO</name>
<comment type="caution">
    <text evidence="1">The sequence shown here is derived from an EMBL/GenBank/DDBJ whole genome shotgun (WGS) entry which is preliminary data.</text>
</comment>
<gene>
    <name evidence="1" type="ORF">J1605_008128</name>
</gene>
<proteinExistence type="predicted"/>
<dbReference type="EMBL" id="JAIQCJ010002046">
    <property type="protein sequence ID" value="KAJ8784476.1"/>
    <property type="molecule type" value="Genomic_DNA"/>
</dbReference>
<evidence type="ECO:0000313" key="2">
    <source>
        <dbReference type="Proteomes" id="UP001159641"/>
    </source>
</evidence>
<dbReference type="Proteomes" id="UP001159641">
    <property type="component" value="Unassembled WGS sequence"/>
</dbReference>
<keyword evidence="2" id="KW-1185">Reference proteome</keyword>
<accession>A0AB34H0E9</accession>
<sequence>MQPRNNESPNRASAFPIPPLLDELQLQQKTEPRGVPAEIHEKLSRELPDSHEPSWEPVPFSFLRAPKGCLLPVGFLRYRGASRNFYA</sequence>
<evidence type="ECO:0000313" key="1">
    <source>
        <dbReference type="EMBL" id="KAJ8784476.1"/>
    </source>
</evidence>
<dbReference type="AlphaFoldDB" id="A0AB34H0E9"/>
<organism evidence="1 2">
    <name type="scientific">Eschrichtius robustus</name>
    <name type="common">California gray whale</name>
    <name type="synonym">Eschrichtius gibbosus</name>
    <dbReference type="NCBI Taxonomy" id="9764"/>
    <lineage>
        <taxon>Eukaryota</taxon>
        <taxon>Metazoa</taxon>
        <taxon>Chordata</taxon>
        <taxon>Craniata</taxon>
        <taxon>Vertebrata</taxon>
        <taxon>Euteleostomi</taxon>
        <taxon>Mammalia</taxon>
        <taxon>Eutheria</taxon>
        <taxon>Laurasiatheria</taxon>
        <taxon>Artiodactyla</taxon>
        <taxon>Whippomorpha</taxon>
        <taxon>Cetacea</taxon>
        <taxon>Mysticeti</taxon>
        <taxon>Eschrichtiidae</taxon>
        <taxon>Eschrichtius</taxon>
    </lineage>
</organism>
<protein>
    <submittedName>
        <fullName evidence="1">Uncharacterized protein</fullName>
    </submittedName>
</protein>